<evidence type="ECO:0000313" key="3">
    <source>
        <dbReference type="Proteomes" id="UP000445000"/>
    </source>
</evidence>
<sequence length="165" mass="18517">MQLARGCAKQFNNGTRPKGYEDVEFSTGPEGASLPTGDGDAELNDDLKKLGFRLRPRVVEPKQPGRIAFDERGNAVYEWKDDRFTEDGEEGERARRKALDHPGLSFVEEEQPANSIQNNAKGTRLGYNPYESGLLKRKPAAPKRDLRELSKWIELKKKVGNNSGE</sequence>
<feature type="region of interest" description="Disordered" evidence="1">
    <location>
        <begin position="82"/>
        <end position="143"/>
    </location>
</feature>
<proteinExistence type="predicted"/>
<dbReference type="Proteomes" id="UP000445000">
    <property type="component" value="Unassembled WGS sequence"/>
</dbReference>
<feature type="region of interest" description="Disordered" evidence="1">
    <location>
        <begin position="1"/>
        <end position="44"/>
    </location>
</feature>
<organism evidence="2 3">
    <name type="scientific">Steroidobacter agaridevorans</name>
    <dbReference type="NCBI Taxonomy" id="2695856"/>
    <lineage>
        <taxon>Bacteria</taxon>
        <taxon>Pseudomonadati</taxon>
        <taxon>Pseudomonadota</taxon>
        <taxon>Gammaproteobacteria</taxon>
        <taxon>Steroidobacterales</taxon>
        <taxon>Steroidobacteraceae</taxon>
        <taxon>Steroidobacter</taxon>
    </lineage>
</organism>
<accession>A0A829YDH2</accession>
<evidence type="ECO:0000313" key="2">
    <source>
        <dbReference type="EMBL" id="GFE81329.1"/>
    </source>
</evidence>
<comment type="caution">
    <text evidence="2">The sequence shown here is derived from an EMBL/GenBank/DDBJ whole genome shotgun (WGS) entry which is preliminary data.</text>
</comment>
<reference evidence="3" key="1">
    <citation type="submission" date="2020-01" db="EMBL/GenBank/DDBJ databases">
        <title>'Steroidobacter agaridevorans' sp. nov., agar-degrading bacteria isolated from rhizosphere soils.</title>
        <authorList>
            <person name="Ikenaga M."/>
            <person name="Kataoka M."/>
            <person name="Murouchi A."/>
            <person name="Katsuragi S."/>
            <person name="Sakai M."/>
        </authorList>
    </citation>
    <scope>NUCLEOTIDE SEQUENCE [LARGE SCALE GENOMIC DNA]</scope>
    <source>
        <strain evidence="3">YU21-B</strain>
    </source>
</reference>
<protein>
    <submittedName>
        <fullName evidence="2">Uncharacterized protein</fullName>
    </submittedName>
</protein>
<gene>
    <name evidence="2" type="ORF">GCM10011487_33290</name>
</gene>
<keyword evidence="3" id="KW-1185">Reference proteome</keyword>
<feature type="compositionally biased region" description="Polar residues" evidence="1">
    <location>
        <begin position="112"/>
        <end position="121"/>
    </location>
</feature>
<evidence type="ECO:0000256" key="1">
    <source>
        <dbReference type="SAM" id="MobiDB-lite"/>
    </source>
</evidence>
<dbReference type="EMBL" id="BLJN01000003">
    <property type="protein sequence ID" value="GFE81329.1"/>
    <property type="molecule type" value="Genomic_DNA"/>
</dbReference>
<feature type="compositionally biased region" description="Basic and acidic residues" evidence="1">
    <location>
        <begin position="82"/>
        <end position="100"/>
    </location>
</feature>
<dbReference type="AlphaFoldDB" id="A0A829YDH2"/>
<name>A0A829YDH2_9GAMM</name>